<gene>
    <name evidence="1" type="primary">5</name>
    <name evidence="1" type="ORF">SEA_TERAPIN_5</name>
</gene>
<keyword evidence="2" id="KW-1185">Reference proteome</keyword>
<name>A0A1B3B1A5_9CAUD</name>
<reference evidence="1 2" key="1">
    <citation type="submission" date="2016-07" db="EMBL/GenBank/DDBJ databases">
        <authorList>
            <person name="Montgomery M.T."/>
            <person name="Pope W.H."/>
            <person name="Garlena R.A."/>
            <person name="Russell D.A."/>
            <person name="Jacobs-Sera D."/>
            <person name="Hendrix R.W."/>
            <person name="Hatfull G.F."/>
        </authorList>
    </citation>
    <scope>NUCLEOTIDE SEQUENCE [LARGE SCALE GENOMIC DNA]</scope>
</reference>
<proteinExistence type="predicted"/>
<evidence type="ECO:0000313" key="1">
    <source>
        <dbReference type="EMBL" id="AOE44817.1"/>
    </source>
</evidence>
<accession>A0A1B3B1A5</accession>
<sequence>MGKRWGNALGGWKYQKRTKKGTFAGLGLRGKTRKGVKKVKGSLRRKRR</sequence>
<organism evidence="1 2">
    <name type="scientific">Gordonia phage Terapin</name>
    <dbReference type="NCBI Taxonomy" id="1887654"/>
    <lineage>
        <taxon>Viruses</taxon>
        <taxon>Duplodnaviria</taxon>
        <taxon>Heunggongvirae</taxon>
        <taxon>Uroviricota</taxon>
        <taxon>Caudoviricetes</taxon>
        <taxon>Terapinvirus</taxon>
        <taxon>Terapinvirus terapin</taxon>
    </lineage>
</organism>
<dbReference type="Proteomes" id="UP000204083">
    <property type="component" value="Segment"/>
</dbReference>
<dbReference type="KEGG" id="vg:29078272"/>
<protein>
    <submittedName>
        <fullName evidence="1">Uncharacterized protein</fullName>
    </submittedName>
</protein>
<dbReference type="GeneID" id="29078272"/>
<dbReference type="RefSeq" id="YP_009277744.1">
    <property type="nucleotide sequence ID" value="NC_031001.1"/>
</dbReference>
<dbReference type="EMBL" id="KX557285">
    <property type="protein sequence ID" value="AOE44817.1"/>
    <property type="molecule type" value="Genomic_DNA"/>
</dbReference>
<evidence type="ECO:0000313" key="2">
    <source>
        <dbReference type="Proteomes" id="UP000204083"/>
    </source>
</evidence>